<dbReference type="EMBL" id="JAPXFL010000005">
    <property type="protein sequence ID" value="KAK9506954.1"/>
    <property type="molecule type" value="Genomic_DNA"/>
</dbReference>
<dbReference type="Proteomes" id="UP001461498">
    <property type="component" value="Unassembled WGS sequence"/>
</dbReference>
<accession>A0AAW1DA87</accession>
<feature type="region of interest" description="Disordered" evidence="3">
    <location>
        <begin position="372"/>
        <end position="413"/>
    </location>
</feature>
<feature type="region of interest" description="Disordered" evidence="3">
    <location>
        <begin position="566"/>
        <end position="615"/>
    </location>
</feature>
<evidence type="ECO:0000313" key="4">
    <source>
        <dbReference type="EMBL" id="KAK9506954.1"/>
    </source>
</evidence>
<keyword evidence="5" id="KW-1185">Reference proteome</keyword>
<dbReference type="GO" id="GO:0080008">
    <property type="term" value="C:Cul4-RING E3 ubiquitin ligase complex"/>
    <property type="evidence" value="ECO:0007669"/>
    <property type="project" value="TreeGrafter"/>
</dbReference>
<dbReference type="InterPro" id="IPR036322">
    <property type="entry name" value="WD40_repeat_dom_sf"/>
</dbReference>
<feature type="region of interest" description="Disordered" evidence="3">
    <location>
        <begin position="646"/>
        <end position="669"/>
    </location>
</feature>
<feature type="compositionally biased region" description="Low complexity" evidence="3">
    <location>
        <begin position="457"/>
        <end position="469"/>
    </location>
</feature>
<dbReference type="InterPro" id="IPR001680">
    <property type="entry name" value="WD40_rpt"/>
</dbReference>
<dbReference type="SMART" id="SM00320">
    <property type="entry name" value="WD40"/>
    <property type="match status" value="7"/>
</dbReference>
<feature type="compositionally biased region" description="Low complexity" evidence="3">
    <location>
        <begin position="513"/>
        <end position="530"/>
    </location>
</feature>
<dbReference type="Gene3D" id="2.130.10.10">
    <property type="entry name" value="YVTN repeat-like/Quinoprotein amine dehydrogenase"/>
    <property type="match status" value="2"/>
</dbReference>
<dbReference type="InterPro" id="IPR015943">
    <property type="entry name" value="WD40/YVTN_repeat-like_dom_sf"/>
</dbReference>
<feature type="region of interest" description="Disordered" evidence="3">
    <location>
        <begin position="291"/>
        <end position="349"/>
    </location>
</feature>
<evidence type="ECO:0000313" key="5">
    <source>
        <dbReference type="Proteomes" id="UP001461498"/>
    </source>
</evidence>
<dbReference type="PANTHER" id="PTHR15574">
    <property type="entry name" value="WD REPEAT DOMAIN-CONTAINING FAMILY"/>
    <property type="match status" value="1"/>
</dbReference>
<dbReference type="AlphaFoldDB" id="A0AAW1DA87"/>
<reference evidence="4 5" key="1">
    <citation type="submission" date="2022-12" db="EMBL/GenBank/DDBJ databases">
        <title>Chromosome-level genome assembly of true bugs.</title>
        <authorList>
            <person name="Ma L."/>
            <person name="Li H."/>
        </authorList>
    </citation>
    <scope>NUCLEOTIDE SEQUENCE [LARGE SCALE GENOMIC DNA]</scope>
    <source>
        <strain evidence="4">Lab_2022b</strain>
    </source>
</reference>
<evidence type="ECO:0000256" key="2">
    <source>
        <dbReference type="ARBA" id="ARBA00022737"/>
    </source>
</evidence>
<evidence type="ECO:0000256" key="3">
    <source>
        <dbReference type="SAM" id="MobiDB-lite"/>
    </source>
</evidence>
<proteinExistence type="predicted"/>
<feature type="compositionally biased region" description="Low complexity" evidence="3">
    <location>
        <begin position="575"/>
        <end position="592"/>
    </location>
</feature>
<gene>
    <name evidence="4" type="ORF">O3M35_008795</name>
</gene>
<feature type="compositionally biased region" description="Low complexity" evidence="3">
    <location>
        <begin position="297"/>
        <end position="309"/>
    </location>
</feature>
<sequence>MGPLRQRKNSVFYNIIEQQYDQSIKYRLYNSVKGSKDWVQRLGLLKTLPIHSGCVNCICWNDKGDRLLSGSDDQHLIISHAYNYKVLTNYKTSHRANIFSAKFLPHSGDTTIVSCSGDGMILHTDLLRTEETHHNLFNCHTGTTYEVATIPDDPNTFLSCGEDCTVRCFDLRVKQKCTLMHCTDDILISCQRAVTALTVNNVMPYQLAIGCSDSTVRLYDRRMLRIGFGDSTKPYESYVAPGMDGRSYRITSLSFSPKGEEILVSYSSEHIYLFGIRYKKTTTLSADPEVQPLETASSSSNENAAEPSSPVAPVRRLRLRGDWSDTGPDARPQNEAVTGGNSHARPTLHGTLMQRMTDVLSRMLNDPATRAALSHGGEDAFPESTEENQSSQGETNNQEIAEASSAPATGQEQSPAIVDIELDELMTTDTCSCSRSGNEPNTSEEQAGDNNTPLDLPLPSFSSSFSAAPTEQMEHEPSVNETVKEPNSEESAIEEPSVEPMAEDEPSDVRMPSTSTASSSEESTKPQSSKLNKFSSMCHGFVKKLGVEPMVNLTYSDVGSTASSISVTMGENEGPKSSSPSVQKSSSLPSSSTNNQATTSRSTSLPSTESRDASMMEGEINEDDFVESDDDLIECRMVHVHPIENHMDDDIKNARGESSSESSDDVNKTKKQYFKQKYTGHRNARTMIKEATFWGDDYVISGSDCGHVFMWERESAALRMLLQADHHVVNCVQPHPYLPILATSGIDYDVKLWAPVQQQPAFDSNMADELMKRNAIMLEETKDTITVPASFMIRMLACLNQIRRGGRRHHRRESNTNSD</sequence>
<keyword evidence="2" id="KW-0677">Repeat</keyword>
<feature type="compositionally biased region" description="Basic and acidic residues" evidence="3">
    <location>
        <begin position="646"/>
        <end position="655"/>
    </location>
</feature>
<dbReference type="GO" id="GO:0045944">
    <property type="term" value="P:positive regulation of transcription by RNA polymerase II"/>
    <property type="evidence" value="ECO:0007669"/>
    <property type="project" value="TreeGrafter"/>
</dbReference>
<dbReference type="InterPro" id="IPR045151">
    <property type="entry name" value="DCAF8"/>
</dbReference>
<feature type="compositionally biased region" description="Polar residues" evidence="3">
    <location>
        <begin position="593"/>
        <end position="608"/>
    </location>
</feature>
<keyword evidence="1" id="KW-0853">WD repeat</keyword>
<feature type="region of interest" description="Disordered" evidence="3">
    <location>
        <begin position="430"/>
        <end position="532"/>
    </location>
</feature>
<protein>
    <submittedName>
        <fullName evidence="4">Uncharacterized protein</fullName>
    </submittedName>
</protein>
<dbReference type="GO" id="GO:0005737">
    <property type="term" value="C:cytoplasm"/>
    <property type="evidence" value="ECO:0007669"/>
    <property type="project" value="TreeGrafter"/>
</dbReference>
<organism evidence="4 5">
    <name type="scientific">Rhynocoris fuscipes</name>
    <dbReference type="NCBI Taxonomy" id="488301"/>
    <lineage>
        <taxon>Eukaryota</taxon>
        <taxon>Metazoa</taxon>
        <taxon>Ecdysozoa</taxon>
        <taxon>Arthropoda</taxon>
        <taxon>Hexapoda</taxon>
        <taxon>Insecta</taxon>
        <taxon>Pterygota</taxon>
        <taxon>Neoptera</taxon>
        <taxon>Paraneoptera</taxon>
        <taxon>Hemiptera</taxon>
        <taxon>Heteroptera</taxon>
        <taxon>Panheteroptera</taxon>
        <taxon>Cimicomorpha</taxon>
        <taxon>Reduviidae</taxon>
        <taxon>Harpactorinae</taxon>
        <taxon>Harpactorini</taxon>
        <taxon>Rhynocoris</taxon>
    </lineage>
</organism>
<name>A0AAW1DA87_9HEMI</name>
<feature type="compositionally biased region" description="Acidic residues" evidence="3">
    <location>
        <begin position="491"/>
        <end position="506"/>
    </location>
</feature>
<comment type="caution">
    <text evidence="4">The sequence shown here is derived from an EMBL/GenBank/DDBJ whole genome shotgun (WGS) entry which is preliminary data.</text>
</comment>
<dbReference type="SUPFAM" id="SSF50978">
    <property type="entry name" value="WD40 repeat-like"/>
    <property type="match status" value="1"/>
</dbReference>
<feature type="compositionally biased region" description="Basic and acidic residues" evidence="3">
    <location>
        <begin position="472"/>
        <end position="487"/>
    </location>
</feature>
<evidence type="ECO:0000256" key="1">
    <source>
        <dbReference type="ARBA" id="ARBA00022574"/>
    </source>
</evidence>
<dbReference type="PANTHER" id="PTHR15574:SF39">
    <property type="entry name" value="DDB1- AND CUL4-ASSOCIATED FACTOR 6"/>
    <property type="match status" value="1"/>
</dbReference>
<feature type="compositionally biased region" description="Polar residues" evidence="3">
    <location>
        <begin position="387"/>
        <end position="399"/>
    </location>
</feature>
<dbReference type="Pfam" id="PF00400">
    <property type="entry name" value="WD40"/>
    <property type="match status" value="3"/>
</dbReference>
<feature type="compositionally biased region" description="Polar residues" evidence="3">
    <location>
        <begin position="430"/>
        <end position="453"/>
    </location>
</feature>